<proteinExistence type="predicted"/>
<dbReference type="KEGG" id="lak:106152858"/>
<dbReference type="OMA" id="AQIWGTP"/>
<evidence type="ECO:0000313" key="2">
    <source>
        <dbReference type="RefSeq" id="XP_013382048.1"/>
    </source>
</evidence>
<gene>
    <name evidence="2" type="primary">LOC106152858</name>
</gene>
<dbReference type="GeneID" id="106152858"/>
<dbReference type="InParanoid" id="A0A1S3H7R4"/>
<protein>
    <submittedName>
        <fullName evidence="2">Uncharacterized protein LOC106152858</fullName>
    </submittedName>
</protein>
<keyword evidence="1" id="KW-1185">Reference proteome</keyword>
<reference evidence="2" key="1">
    <citation type="submission" date="2025-08" db="UniProtKB">
        <authorList>
            <consortium name="RefSeq"/>
        </authorList>
    </citation>
    <scope>IDENTIFICATION</scope>
    <source>
        <tissue evidence="2">Gonads</tissue>
    </source>
</reference>
<sequence>MPRSRSGSVASLRSVTSTASVANGAHTTYFAKVWLKPPHELFMTDKGKHGIKITCGNESPQLTSWWISTLKASYPQDSCSDDGRFFRMRPEHGVFLKLDKKHGLLKIKGNDHYQWFLENIEEVLQAGGIEVTLMADLFNQIGRQLGIDGISATSLLENLPDTGAIQNGAGSIYSLWKTLLDRWMGFGGTITVASPVLDPERFMDLILLMIKNDREGFTLKLVTSERCDGEHSLKHTKMVARDLLKKLKTTGKRRRLVTDEKIDWAYKHIETKTTIFNCRFIGMSTPHKAEVMVTSAGFIRRYFHNDLKDSISFFRLTPSEYRTNYIDPLGIEQKTSF</sequence>
<dbReference type="OrthoDB" id="6275860at2759"/>
<name>A0A1S3H7R4_LINAN</name>
<accession>A0A1S3H7R4</accession>
<dbReference type="Proteomes" id="UP000085678">
    <property type="component" value="Unplaced"/>
</dbReference>
<evidence type="ECO:0000313" key="1">
    <source>
        <dbReference type="Proteomes" id="UP000085678"/>
    </source>
</evidence>
<dbReference type="RefSeq" id="XP_013382048.1">
    <property type="nucleotide sequence ID" value="XM_013526594.1"/>
</dbReference>
<organism evidence="1 2">
    <name type="scientific">Lingula anatina</name>
    <name type="common">Brachiopod</name>
    <name type="synonym">Lingula unguis</name>
    <dbReference type="NCBI Taxonomy" id="7574"/>
    <lineage>
        <taxon>Eukaryota</taxon>
        <taxon>Metazoa</taxon>
        <taxon>Spiralia</taxon>
        <taxon>Lophotrochozoa</taxon>
        <taxon>Brachiopoda</taxon>
        <taxon>Linguliformea</taxon>
        <taxon>Lingulata</taxon>
        <taxon>Lingulida</taxon>
        <taxon>Linguloidea</taxon>
        <taxon>Lingulidae</taxon>
        <taxon>Lingula</taxon>
    </lineage>
</organism>
<dbReference type="AlphaFoldDB" id="A0A1S3H7R4"/>